<dbReference type="Proteomes" id="UP000052230">
    <property type="component" value="Unassembled WGS sequence"/>
</dbReference>
<organism evidence="2 3">
    <name type="scientific">Xanthomonas citri pv. citri</name>
    <dbReference type="NCBI Taxonomy" id="611301"/>
    <lineage>
        <taxon>Bacteria</taxon>
        <taxon>Pseudomonadati</taxon>
        <taxon>Pseudomonadota</taxon>
        <taxon>Gammaproteobacteria</taxon>
        <taxon>Lysobacterales</taxon>
        <taxon>Lysobacteraceae</taxon>
        <taxon>Xanthomonas</taxon>
    </lineage>
</organism>
<evidence type="ECO:0000256" key="1">
    <source>
        <dbReference type="SAM" id="MobiDB-lite"/>
    </source>
</evidence>
<proteinExistence type="predicted"/>
<feature type="region of interest" description="Disordered" evidence="1">
    <location>
        <begin position="40"/>
        <end position="63"/>
    </location>
</feature>
<gene>
    <name evidence="2" type="ORF">XAC3562_1750034</name>
</gene>
<keyword evidence="3" id="KW-1185">Reference proteome</keyword>
<name>A0A0U5F9Z7_XANCI</name>
<sequence length="63" mass="7348">MKRLYQLFRSNVGVALEHLHSSHEYSRMRLTPHHFTENVTDHNFRKSPNDAGPHHVPTIQGAF</sequence>
<evidence type="ECO:0000313" key="3">
    <source>
        <dbReference type="Proteomes" id="UP000052230"/>
    </source>
</evidence>
<dbReference type="EMBL" id="CCXZ01000085">
    <property type="protein sequence ID" value="CEG15162.1"/>
    <property type="molecule type" value="Genomic_DNA"/>
</dbReference>
<protein>
    <submittedName>
        <fullName evidence="2">Uncharacterized protein</fullName>
    </submittedName>
</protein>
<accession>A0A0U5F9Z7</accession>
<comment type="caution">
    <text evidence="2">The sequence shown here is derived from an EMBL/GenBank/DDBJ whole genome shotgun (WGS) entry which is preliminary data.</text>
</comment>
<dbReference type="AlphaFoldDB" id="A0A0U5F9Z7"/>
<reference evidence="2 3" key="1">
    <citation type="submission" date="2014-09" db="EMBL/GenBank/DDBJ databases">
        <authorList>
            <person name="Regsiter A."/>
        </authorList>
    </citation>
    <scope>NUCLEOTIDE SEQUENCE [LARGE SCALE GENOMIC DNA]</scope>
</reference>
<evidence type="ECO:0000313" key="2">
    <source>
        <dbReference type="EMBL" id="CEG15162.1"/>
    </source>
</evidence>